<dbReference type="EMBL" id="CP059472">
    <property type="protein sequence ID" value="QMS97807.1"/>
    <property type="molecule type" value="Genomic_DNA"/>
</dbReference>
<keyword evidence="4" id="KW-1185">Reference proteome</keyword>
<reference evidence="2 3" key="1">
    <citation type="submission" date="2020-07" db="EMBL/GenBank/DDBJ databases">
        <title>Chryseobacterium sp.cx-624.</title>
        <authorList>
            <person name="Yang C."/>
        </authorList>
    </citation>
    <scope>NUCLEOTIDE SEQUENCE [LARGE SCALE GENOMIC DNA]</scope>
    <source>
        <strain evidence="3">cx-624</strain>
        <strain evidence="2">Cx-624</strain>
    </source>
</reference>
<proteinExistence type="predicted"/>
<evidence type="ECO:0000313" key="2">
    <source>
        <dbReference type="EMBL" id="QMS97807.1"/>
    </source>
</evidence>
<sequence>MDVRSHKDLKVWQESMVLVEEIYRATAVFPKEEIYGLTSQLKRAAVSVPSNIAEGCGRKGSAELKRFLYIALGSLSELDTQLEIAERLHLMEKNEEIVERIYFIKNMLARLIASLKE</sequence>
<dbReference type="SUPFAM" id="SSF158446">
    <property type="entry name" value="IVS-encoded protein-like"/>
    <property type="match status" value="1"/>
</dbReference>
<dbReference type="PANTHER" id="PTHR38471">
    <property type="entry name" value="FOUR HELIX BUNDLE PROTEIN"/>
    <property type="match status" value="1"/>
</dbReference>
<dbReference type="Gene3D" id="1.20.1440.60">
    <property type="entry name" value="23S rRNA-intervening sequence"/>
    <property type="match status" value="1"/>
</dbReference>
<dbReference type="EMBL" id="JACEUX010000002">
    <property type="protein sequence ID" value="MBA5246848.1"/>
    <property type="molecule type" value="Genomic_DNA"/>
</dbReference>
<gene>
    <name evidence="2" type="ORF">H1R16_08755</name>
    <name evidence="1" type="ORF">H2507_06685</name>
</gene>
<dbReference type="KEGG" id="cbau:H1R16_08755"/>
<dbReference type="Pfam" id="PF05635">
    <property type="entry name" value="23S_rRNA_IVP"/>
    <property type="match status" value="1"/>
</dbReference>
<dbReference type="AlphaFoldDB" id="A0A7D7QT63"/>
<organism evidence="2 3">
    <name type="scientific">Marnyiella aurantia</name>
    <dbReference type="NCBI Taxonomy" id="2758037"/>
    <lineage>
        <taxon>Bacteria</taxon>
        <taxon>Pseudomonadati</taxon>
        <taxon>Bacteroidota</taxon>
        <taxon>Flavobacteriia</taxon>
        <taxon>Flavobacteriales</taxon>
        <taxon>Weeksellaceae</taxon>
        <taxon>Marnyiella</taxon>
    </lineage>
</organism>
<evidence type="ECO:0000313" key="1">
    <source>
        <dbReference type="EMBL" id="MBA5246848.1"/>
    </source>
</evidence>
<name>A0A7D7QT63_9FLAO</name>
<accession>A0A7D7QT63</accession>
<dbReference type="CDD" id="cd16377">
    <property type="entry name" value="23S_rRNA_IVP_like"/>
    <property type="match status" value="1"/>
</dbReference>
<dbReference type="Proteomes" id="UP000539710">
    <property type="component" value="Unassembled WGS sequence"/>
</dbReference>
<reference evidence="1" key="3">
    <citation type="submission" date="2020-07" db="EMBL/GenBank/DDBJ databases">
        <authorList>
            <person name="Yang C."/>
        </authorList>
    </citation>
    <scope>NUCLEOTIDE SEQUENCE</scope>
    <source>
        <strain evidence="1">Cx-624</strain>
    </source>
</reference>
<protein>
    <submittedName>
        <fullName evidence="2">Four helix bundle protein</fullName>
    </submittedName>
</protein>
<evidence type="ECO:0000313" key="4">
    <source>
        <dbReference type="Proteomes" id="UP000539710"/>
    </source>
</evidence>
<evidence type="ECO:0000313" key="3">
    <source>
        <dbReference type="Proteomes" id="UP000515349"/>
    </source>
</evidence>
<dbReference type="InterPro" id="IPR036583">
    <property type="entry name" value="23S_rRNA_IVS_sf"/>
</dbReference>
<dbReference type="NCBIfam" id="TIGR02436">
    <property type="entry name" value="four helix bundle protein"/>
    <property type="match status" value="1"/>
</dbReference>
<dbReference type="PANTHER" id="PTHR38471:SF2">
    <property type="entry name" value="FOUR HELIX BUNDLE PROTEIN"/>
    <property type="match status" value="1"/>
</dbReference>
<reference evidence="4" key="2">
    <citation type="submission" date="2020-07" db="EMBL/GenBank/DDBJ databases">
        <title>Flavobacterium sp. xlx-214.</title>
        <authorList>
            <person name="Yang C."/>
        </authorList>
    </citation>
    <scope>NUCLEOTIDE SEQUENCE [LARGE SCALE GENOMIC DNA]</scope>
    <source>
        <strain evidence="4">CX-624</strain>
    </source>
</reference>
<dbReference type="InterPro" id="IPR012657">
    <property type="entry name" value="23S_rRNA-intervening_sequence"/>
</dbReference>
<dbReference type="Proteomes" id="UP000515349">
    <property type="component" value="Chromosome"/>
</dbReference>
<dbReference type="NCBIfam" id="NF008911">
    <property type="entry name" value="PRK12275.1-2"/>
    <property type="match status" value="1"/>
</dbReference>
<dbReference type="RefSeq" id="WP_181886956.1">
    <property type="nucleotide sequence ID" value="NZ_CP059472.1"/>
</dbReference>